<accession>A0ABU0JWN9</accession>
<sequence length="322" mass="38290">MIKLINLSTYDTDLKRFQYDKEKISDFIYENNMQGIELLNPRGWDEKVIDKELIKGVHLSYYPNWIDFWKGDKKALFTQFENEEEIKNYYGGLDSKVLIKKYREEIKCADKIGAKYVVFHVSQVYLKETFTYKFCISNREVIKYTIEFVNEIFKELDTNITILFENLWWPGLTFLDKGETKNFIEGIEYENKGFVLDTGHLLNGNPYVKNEEDGIEYILKTVSNLGELKDYIKLIHLNLSLSGESTLNKIKKYRNEELTLKTMKEEIWNHIISIDLHKPFTSKNVQKIINLIKPIYVTYEFITRSNEEHKQYIETQNKALEK</sequence>
<gene>
    <name evidence="2" type="ORF">QOZ93_002267</name>
</gene>
<name>A0ABU0JWN9_HATLI</name>
<organism evidence="2 3">
    <name type="scientific">Hathewaya limosa</name>
    <name type="common">Clostridium limosum</name>
    <dbReference type="NCBI Taxonomy" id="1536"/>
    <lineage>
        <taxon>Bacteria</taxon>
        <taxon>Bacillati</taxon>
        <taxon>Bacillota</taxon>
        <taxon>Clostridia</taxon>
        <taxon>Eubacteriales</taxon>
        <taxon>Clostridiaceae</taxon>
        <taxon>Hathewaya</taxon>
    </lineage>
</organism>
<dbReference type="RefSeq" id="WP_307356542.1">
    <property type="nucleotide sequence ID" value="NZ_BAAACJ010000015.1"/>
</dbReference>
<dbReference type="Gene3D" id="3.20.20.150">
    <property type="entry name" value="Divalent-metal-dependent TIM barrel enzymes"/>
    <property type="match status" value="1"/>
</dbReference>
<dbReference type="Proteomes" id="UP001224418">
    <property type="component" value="Unassembled WGS sequence"/>
</dbReference>
<proteinExistence type="predicted"/>
<evidence type="ECO:0000313" key="2">
    <source>
        <dbReference type="EMBL" id="MDQ0480519.1"/>
    </source>
</evidence>
<feature type="domain" description="Xylose isomerase-like TIM barrel" evidence="1">
    <location>
        <begin position="99"/>
        <end position="239"/>
    </location>
</feature>
<evidence type="ECO:0000259" key="1">
    <source>
        <dbReference type="Pfam" id="PF01261"/>
    </source>
</evidence>
<reference evidence="2 3" key="1">
    <citation type="submission" date="2023-07" db="EMBL/GenBank/DDBJ databases">
        <title>Genomic Encyclopedia of Type Strains, Phase IV (KMG-IV): sequencing the most valuable type-strain genomes for metagenomic binning, comparative biology and taxonomic classification.</title>
        <authorList>
            <person name="Goeker M."/>
        </authorList>
    </citation>
    <scope>NUCLEOTIDE SEQUENCE [LARGE SCALE GENOMIC DNA]</scope>
    <source>
        <strain evidence="2 3">DSM 1400</strain>
    </source>
</reference>
<dbReference type="InterPro" id="IPR013022">
    <property type="entry name" value="Xyl_isomerase-like_TIM-brl"/>
</dbReference>
<dbReference type="InterPro" id="IPR036237">
    <property type="entry name" value="Xyl_isomerase-like_sf"/>
</dbReference>
<protein>
    <recommendedName>
        <fullName evidence="1">Xylose isomerase-like TIM barrel domain-containing protein</fullName>
    </recommendedName>
</protein>
<dbReference type="Pfam" id="PF01261">
    <property type="entry name" value="AP_endonuc_2"/>
    <property type="match status" value="1"/>
</dbReference>
<comment type="caution">
    <text evidence="2">The sequence shown here is derived from an EMBL/GenBank/DDBJ whole genome shotgun (WGS) entry which is preliminary data.</text>
</comment>
<dbReference type="SUPFAM" id="SSF51658">
    <property type="entry name" value="Xylose isomerase-like"/>
    <property type="match status" value="1"/>
</dbReference>
<evidence type="ECO:0000313" key="3">
    <source>
        <dbReference type="Proteomes" id="UP001224418"/>
    </source>
</evidence>
<dbReference type="EMBL" id="JAUSWN010000021">
    <property type="protein sequence ID" value="MDQ0480519.1"/>
    <property type="molecule type" value="Genomic_DNA"/>
</dbReference>
<keyword evidence="3" id="KW-1185">Reference proteome</keyword>